<feature type="compositionally biased region" description="Low complexity" evidence="1">
    <location>
        <begin position="373"/>
        <end position="392"/>
    </location>
</feature>
<keyword evidence="2" id="KW-0812">Transmembrane</keyword>
<keyword evidence="2" id="KW-1133">Transmembrane helix</keyword>
<accession>A0A427Y797</accession>
<protein>
    <submittedName>
        <fullName evidence="3">Uncharacterized protein</fullName>
    </submittedName>
</protein>
<feature type="compositionally biased region" description="Basic and acidic residues" evidence="1">
    <location>
        <begin position="215"/>
        <end position="225"/>
    </location>
</feature>
<dbReference type="EMBL" id="RSCD01000018">
    <property type="protein sequence ID" value="RSH86955.1"/>
    <property type="molecule type" value="Genomic_DNA"/>
</dbReference>
<comment type="caution">
    <text evidence="3">The sequence shown here is derived from an EMBL/GenBank/DDBJ whole genome shotgun (WGS) entry which is preliminary data.</text>
</comment>
<feature type="region of interest" description="Disordered" evidence="1">
    <location>
        <begin position="105"/>
        <end position="136"/>
    </location>
</feature>
<evidence type="ECO:0000256" key="1">
    <source>
        <dbReference type="SAM" id="MobiDB-lite"/>
    </source>
</evidence>
<feature type="transmembrane region" description="Helical" evidence="2">
    <location>
        <begin position="148"/>
        <end position="170"/>
    </location>
</feature>
<dbReference type="OrthoDB" id="2572307at2759"/>
<evidence type="ECO:0000256" key="2">
    <source>
        <dbReference type="SAM" id="Phobius"/>
    </source>
</evidence>
<organism evidence="3 4">
    <name type="scientific">Saitozyma podzolica</name>
    <dbReference type="NCBI Taxonomy" id="1890683"/>
    <lineage>
        <taxon>Eukaryota</taxon>
        <taxon>Fungi</taxon>
        <taxon>Dikarya</taxon>
        <taxon>Basidiomycota</taxon>
        <taxon>Agaricomycotina</taxon>
        <taxon>Tremellomycetes</taxon>
        <taxon>Tremellales</taxon>
        <taxon>Trimorphomycetaceae</taxon>
        <taxon>Saitozyma</taxon>
    </lineage>
</organism>
<feature type="region of interest" description="Disordered" evidence="1">
    <location>
        <begin position="1"/>
        <end position="76"/>
    </location>
</feature>
<dbReference type="AlphaFoldDB" id="A0A427Y797"/>
<sequence>MILPEDTKAPIPSDDEFEYQDEYEYEEEYSPYDYDFDSSSPRETRPFVPYTDDPEPYPFDNTGADVNAASADAGRGDELPYPASPRSTLTHPLLADVSDIELGLGLGPAPPYTPRDENPRSRAAVRAARTRAEEAKGKMSRKARLWRMAWKGVVVYLALMGVMTITWRMFGPGRRGPGWDGPHPPPPHSDDGSSGPGRPEQDGGKGSGGGGGGGWEDHEHDHRPDGVPLECISWDASSYSAFPIASSQPHLPAPLDPEVGSRRSTNRTILLPLDGRELFAHLVGSSAIGNFFLSTYDPSDSTTWKQDSEGAITPSEDEEVEIGQGKYLRVVVEAVYDVLPGLEGPADEETSPGWEALLASKVCLMSRNRTLVDSPSSSDSDPEPSSSSASLSRRNRKDGATPPFLLPGMGLNAYTRRPASSPHEWRNPLSFRIHVALPTNTPPSLAASILSALLPLEPPGFGGHPRPNSVRSLDLRGGAMGVYADLDRAAVGKLGINSALGEIVLEKTRAEVISIEGNGEVRGDVAISNALEVKTPIGEINLNITLARPPPGMAFPDPPPPPPWETNDTYPDTLDICSLPPVIVDIFAASESSTLRFVDWEETCRGLRLDVVSLIGDVTILGHPAFEGPVTIHSTLGTIDVLSPEVEDPEGKGRWRNVTMEKNDRLGNKFWSGEVKWEEAEQGGDSEAASGSVETKTETAAETRIENETDANLARPSSPQRRSEPEQAEWNHLSEQSVLPPPPKGHGRQRPTKGMDVRTSVGSVRIEL</sequence>
<feature type="compositionally biased region" description="Acidic residues" evidence="1">
    <location>
        <begin position="13"/>
        <end position="36"/>
    </location>
</feature>
<evidence type="ECO:0000313" key="4">
    <source>
        <dbReference type="Proteomes" id="UP000279259"/>
    </source>
</evidence>
<feature type="region of interest" description="Disordered" evidence="1">
    <location>
        <begin position="370"/>
        <end position="423"/>
    </location>
</feature>
<feature type="compositionally biased region" description="Gly residues" evidence="1">
    <location>
        <begin position="204"/>
        <end position="214"/>
    </location>
</feature>
<reference evidence="3 4" key="1">
    <citation type="submission" date="2018-11" db="EMBL/GenBank/DDBJ databases">
        <title>Genome sequence of Saitozyma podzolica DSM 27192.</title>
        <authorList>
            <person name="Aliyu H."/>
            <person name="Gorte O."/>
            <person name="Ochsenreither K."/>
        </authorList>
    </citation>
    <scope>NUCLEOTIDE SEQUENCE [LARGE SCALE GENOMIC DNA]</scope>
    <source>
        <strain evidence="3 4">DSM 27192</strain>
    </source>
</reference>
<feature type="compositionally biased region" description="Basic and acidic residues" evidence="1">
    <location>
        <begin position="695"/>
        <end position="707"/>
    </location>
</feature>
<feature type="region of interest" description="Disordered" evidence="1">
    <location>
        <begin position="678"/>
        <end position="768"/>
    </location>
</feature>
<keyword evidence="2" id="KW-0472">Membrane</keyword>
<gene>
    <name evidence="3" type="ORF">EHS25_003442</name>
</gene>
<feature type="region of interest" description="Disordered" evidence="1">
    <location>
        <begin position="176"/>
        <end position="229"/>
    </location>
</feature>
<dbReference type="Proteomes" id="UP000279259">
    <property type="component" value="Unassembled WGS sequence"/>
</dbReference>
<keyword evidence="4" id="KW-1185">Reference proteome</keyword>
<dbReference type="STRING" id="1890683.A0A427Y797"/>
<name>A0A427Y797_9TREE</name>
<evidence type="ECO:0000313" key="3">
    <source>
        <dbReference type="EMBL" id="RSH86955.1"/>
    </source>
</evidence>
<proteinExistence type="predicted"/>